<dbReference type="Pfam" id="PF00891">
    <property type="entry name" value="Methyltransf_2"/>
    <property type="match status" value="1"/>
</dbReference>
<dbReference type="InterPro" id="IPR029063">
    <property type="entry name" value="SAM-dependent_MTases_sf"/>
</dbReference>
<evidence type="ECO:0000256" key="3">
    <source>
        <dbReference type="ARBA" id="ARBA00022691"/>
    </source>
</evidence>
<dbReference type="Gene3D" id="1.10.10.10">
    <property type="entry name" value="Winged helix-like DNA-binding domain superfamily/Winged helix DNA-binding domain"/>
    <property type="match status" value="1"/>
</dbReference>
<dbReference type="InterPro" id="IPR001077">
    <property type="entry name" value="COMT_C"/>
</dbReference>
<dbReference type="STRING" id="1330018.A0A167PAH3"/>
<evidence type="ECO:0000256" key="1">
    <source>
        <dbReference type="ARBA" id="ARBA00022603"/>
    </source>
</evidence>
<proteinExistence type="predicted"/>
<dbReference type="PANTHER" id="PTHR43712">
    <property type="entry name" value="PUTATIVE (AFU_ORTHOLOGUE AFUA_4G14580)-RELATED"/>
    <property type="match status" value="1"/>
</dbReference>
<keyword evidence="3" id="KW-0949">S-adenosyl-L-methionine</keyword>
<evidence type="ECO:0000259" key="4">
    <source>
        <dbReference type="Pfam" id="PF00891"/>
    </source>
</evidence>
<dbReference type="SUPFAM" id="SSF46785">
    <property type="entry name" value="Winged helix' DNA-binding domain"/>
    <property type="match status" value="1"/>
</dbReference>
<dbReference type="InterPro" id="IPR036388">
    <property type="entry name" value="WH-like_DNA-bd_sf"/>
</dbReference>
<evidence type="ECO:0000256" key="2">
    <source>
        <dbReference type="ARBA" id="ARBA00022679"/>
    </source>
</evidence>
<dbReference type="SUPFAM" id="SSF53335">
    <property type="entry name" value="S-adenosyl-L-methionine-dependent methyltransferases"/>
    <property type="match status" value="1"/>
</dbReference>
<dbReference type="AlphaFoldDB" id="A0A167PAH3"/>
<dbReference type="Gene3D" id="3.40.50.150">
    <property type="entry name" value="Vaccinia Virus protein VP39"/>
    <property type="match status" value="1"/>
</dbReference>
<organism evidence="5 6">
    <name type="scientific">Calocera viscosa (strain TUFC12733)</name>
    <dbReference type="NCBI Taxonomy" id="1330018"/>
    <lineage>
        <taxon>Eukaryota</taxon>
        <taxon>Fungi</taxon>
        <taxon>Dikarya</taxon>
        <taxon>Basidiomycota</taxon>
        <taxon>Agaricomycotina</taxon>
        <taxon>Dacrymycetes</taxon>
        <taxon>Dacrymycetales</taxon>
        <taxon>Dacrymycetaceae</taxon>
        <taxon>Calocera</taxon>
    </lineage>
</organism>
<reference evidence="5 6" key="1">
    <citation type="journal article" date="2016" name="Mol. Biol. Evol.">
        <title>Comparative Genomics of Early-Diverging Mushroom-Forming Fungi Provides Insights into the Origins of Lignocellulose Decay Capabilities.</title>
        <authorList>
            <person name="Nagy L.G."/>
            <person name="Riley R."/>
            <person name="Tritt A."/>
            <person name="Adam C."/>
            <person name="Daum C."/>
            <person name="Floudas D."/>
            <person name="Sun H."/>
            <person name="Yadav J.S."/>
            <person name="Pangilinan J."/>
            <person name="Larsson K.H."/>
            <person name="Matsuura K."/>
            <person name="Barry K."/>
            <person name="Labutti K."/>
            <person name="Kuo R."/>
            <person name="Ohm R.A."/>
            <person name="Bhattacharya S.S."/>
            <person name="Shirouzu T."/>
            <person name="Yoshinaga Y."/>
            <person name="Martin F.M."/>
            <person name="Grigoriev I.V."/>
            <person name="Hibbett D.S."/>
        </authorList>
    </citation>
    <scope>NUCLEOTIDE SEQUENCE [LARGE SCALE GENOMIC DNA]</scope>
    <source>
        <strain evidence="5 6">TUFC12733</strain>
    </source>
</reference>
<protein>
    <submittedName>
        <fullName evidence="5">S-adenosyl-L-methionine-dependent methyltransferase</fullName>
    </submittedName>
</protein>
<dbReference type="Proteomes" id="UP000076738">
    <property type="component" value="Unassembled WGS sequence"/>
</dbReference>
<keyword evidence="1 5" id="KW-0489">Methyltransferase</keyword>
<dbReference type="PROSITE" id="PS51683">
    <property type="entry name" value="SAM_OMT_II"/>
    <property type="match status" value="1"/>
</dbReference>
<evidence type="ECO:0000313" key="6">
    <source>
        <dbReference type="Proteomes" id="UP000076738"/>
    </source>
</evidence>
<evidence type="ECO:0000313" key="5">
    <source>
        <dbReference type="EMBL" id="KZO98586.1"/>
    </source>
</evidence>
<dbReference type="InterPro" id="IPR036390">
    <property type="entry name" value="WH_DNA-bd_sf"/>
</dbReference>
<dbReference type="PANTHER" id="PTHR43712:SF2">
    <property type="entry name" value="O-METHYLTRANSFERASE CICE"/>
    <property type="match status" value="1"/>
</dbReference>
<keyword evidence="6" id="KW-1185">Reference proteome</keyword>
<dbReference type="GO" id="GO:0032259">
    <property type="term" value="P:methylation"/>
    <property type="evidence" value="ECO:0007669"/>
    <property type="project" value="UniProtKB-KW"/>
</dbReference>
<dbReference type="EMBL" id="KV417275">
    <property type="protein sequence ID" value="KZO98586.1"/>
    <property type="molecule type" value="Genomic_DNA"/>
</dbReference>
<feature type="domain" description="O-methyltransferase C-terminal" evidence="4">
    <location>
        <begin position="174"/>
        <end position="337"/>
    </location>
</feature>
<name>A0A167PAH3_CALVF</name>
<accession>A0A167PAH3</accession>
<dbReference type="GO" id="GO:0008171">
    <property type="term" value="F:O-methyltransferase activity"/>
    <property type="evidence" value="ECO:0007669"/>
    <property type="project" value="InterPro"/>
</dbReference>
<dbReference type="InterPro" id="IPR016461">
    <property type="entry name" value="COMT-like"/>
</dbReference>
<sequence length="427" mass="47489">MSEIETLRSIINESLDIMQSELNAANLPEFWVSRPEAHPADALDFLPSSRLFESRRILLAGWCHQEASSLTTAIKYNVAQDLCDASVDQEKGVAGAALAKKYGLLPDEFTRVMRALAAKHYFRETSEGHFAANRVSVALTPPNAAPRAAAYNGGFGLEVATRLADSLDINEPRTAAQIAHGYDTDLFSFLITNPKYFDIFTAAMTGTYDATHASLMADYPWGALPSETVVIDIGGGEGGLGMAIAKAFPQLKVIIQDRPEVQAPAYKNWKSHIPDIFESGRITFEHHNFFSPEPRKGEQYLYTMSHDWPYEECVAILNCIKSAMLPTSRLLIIENVVYPPVSPSSYSPFMLRAINNRQPFKKVDTPWPLPNGSQVLELTHDYEMLSNFKAKERTPSEWESLLGDVGMKIVKIWPTRTPFSIVEIALA</sequence>
<gene>
    <name evidence="5" type="ORF">CALVIDRAFT_526025</name>
</gene>
<dbReference type="OrthoDB" id="1606438at2759"/>
<keyword evidence="2 5" id="KW-0808">Transferase</keyword>